<dbReference type="EMBL" id="MSDQ01000027">
    <property type="protein sequence ID" value="OLO11024.1"/>
    <property type="molecule type" value="Genomic_DNA"/>
</dbReference>
<dbReference type="Proteomes" id="UP000186806">
    <property type="component" value="Unassembled WGS sequence"/>
</dbReference>
<comment type="similarity">
    <text evidence="1 4">Belongs to the aldehyde dehydrogenase family.</text>
</comment>
<name>A0A1Q8TBH9_9GAMM</name>
<proteinExistence type="inferred from homology"/>
<organism evidence="6 7">
    <name type="scientific">Chromohalobacter japonicus</name>
    <dbReference type="NCBI Taxonomy" id="223900"/>
    <lineage>
        <taxon>Bacteria</taxon>
        <taxon>Pseudomonadati</taxon>
        <taxon>Pseudomonadota</taxon>
        <taxon>Gammaproteobacteria</taxon>
        <taxon>Oceanospirillales</taxon>
        <taxon>Halomonadaceae</taxon>
        <taxon>Chromohalobacter</taxon>
    </lineage>
</organism>
<protein>
    <submittedName>
        <fullName evidence="6">NAD-dependent succinate-semialdehyde dehydrogenase</fullName>
    </submittedName>
</protein>
<evidence type="ECO:0000256" key="4">
    <source>
        <dbReference type="RuleBase" id="RU003345"/>
    </source>
</evidence>
<evidence type="ECO:0000259" key="5">
    <source>
        <dbReference type="Pfam" id="PF00171"/>
    </source>
</evidence>
<dbReference type="Pfam" id="PF00171">
    <property type="entry name" value="Aldedh"/>
    <property type="match status" value="1"/>
</dbReference>
<dbReference type="InterPro" id="IPR016163">
    <property type="entry name" value="Ald_DH_C"/>
</dbReference>
<dbReference type="InterPro" id="IPR016161">
    <property type="entry name" value="Ald_DH/histidinol_DH"/>
</dbReference>
<dbReference type="GO" id="GO:0009450">
    <property type="term" value="P:gamma-aminobutyric acid catabolic process"/>
    <property type="evidence" value="ECO:0007669"/>
    <property type="project" value="TreeGrafter"/>
</dbReference>
<dbReference type="InterPro" id="IPR050740">
    <property type="entry name" value="Aldehyde_DH_Superfamily"/>
</dbReference>
<dbReference type="PANTHER" id="PTHR43353:SF5">
    <property type="entry name" value="SUCCINATE-SEMIALDEHYDE DEHYDROGENASE, MITOCHONDRIAL"/>
    <property type="match status" value="1"/>
</dbReference>
<dbReference type="PROSITE" id="PS00070">
    <property type="entry name" value="ALDEHYDE_DEHYDR_CYS"/>
    <property type="match status" value="1"/>
</dbReference>
<evidence type="ECO:0000256" key="3">
    <source>
        <dbReference type="PROSITE-ProRule" id="PRU10007"/>
    </source>
</evidence>
<dbReference type="PROSITE" id="PS00687">
    <property type="entry name" value="ALDEHYDE_DEHYDR_GLU"/>
    <property type="match status" value="1"/>
</dbReference>
<dbReference type="InterPro" id="IPR016162">
    <property type="entry name" value="Ald_DH_N"/>
</dbReference>
<evidence type="ECO:0000313" key="6">
    <source>
        <dbReference type="EMBL" id="OLO11024.1"/>
    </source>
</evidence>
<dbReference type="InterPro" id="IPR015590">
    <property type="entry name" value="Aldehyde_DH_dom"/>
</dbReference>
<dbReference type="InterPro" id="IPR016160">
    <property type="entry name" value="Ald_DH_CS_CYS"/>
</dbReference>
<evidence type="ECO:0000256" key="2">
    <source>
        <dbReference type="ARBA" id="ARBA00023002"/>
    </source>
</evidence>
<keyword evidence="7" id="KW-1185">Reference proteome</keyword>
<keyword evidence="2 4" id="KW-0560">Oxidoreductase</keyword>
<gene>
    <name evidence="6" type="ORF">BTW10_11135</name>
</gene>
<dbReference type="FunFam" id="3.40.309.10:FF:000004">
    <property type="entry name" value="Succinate-semialdehyde dehydrogenase I"/>
    <property type="match status" value="1"/>
</dbReference>
<accession>A0A1Q8TBH9</accession>
<dbReference type="Gene3D" id="3.40.605.10">
    <property type="entry name" value="Aldehyde Dehydrogenase, Chain A, domain 1"/>
    <property type="match status" value="1"/>
</dbReference>
<comment type="caution">
    <text evidence="6">The sequence shown here is derived from an EMBL/GenBank/DDBJ whole genome shotgun (WGS) entry which is preliminary data.</text>
</comment>
<feature type="active site" evidence="3">
    <location>
        <position position="263"/>
    </location>
</feature>
<reference evidence="6 7" key="1">
    <citation type="submission" date="2016-12" db="EMBL/GenBank/DDBJ databases">
        <title>Draft genome sequences of strains Salinicola socius SMB35, Salinicola sp. MH3R3-1 and Chromohalobacter sp. SMB17 from the Verkhnekamsk potash mining region of Russia.</title>
        <authorList>
            <person name="Mavrodi D.V."/>
            <person name="Olsson B.E."/>
            <person name="Korsakova E.S."/>
            <person name="Pyankova A."/>
            <person name="Mavrodi O.V."/>
            <person name="Plotnikova E.G."/>
        </authorList>
    </citation>
    <scope>NUCLEOTIDE SEQUENCE [LARGE SCALE GENOMIC DNA]</scope>
    <source>
        <strain evidence="6 7">SMB17</strain>
    </source>
</reference>
<dbReference type="Gene3D" id="3.40.309.10">
    <property type="entry name" value="Aldehyde Dehydrogenase, Chain A, domain 2"/>
    <property type="match status" value="1"/>
</dbReference>
<dbReference type="GO" id="GO:0004777">
    <property type="term" value="F:succinate-semialdehyde dehydrogenase (NAD+) activity"/>
    <property type="evidence" value="ECO:0007669"/>
    <property type="project" value="TreeGrafter"/>
</dbReference>
<evidence type="ECO:0000256" key="1">
    <source>
        <dbReference type="ARBA" id="ARBA00009986"/>
    </source>
</evidence>
<dbReference type="PANTHER" id="PTHR43353">
    <property type="entry name" value="SUCCINATE-SEMIALDEHYDE DEHYDROGENASE, MITOCHONDRIAL"/>
    <property type="match status" value="1"/>
</dbReference>
<dbReference type="SUPFAM" id="SSF53720">
    <property type="entry name" value="ALDH-like"/>
    <property type="match status" value="1"/>
</dbReference>
<feature type="domain" description="Aldehyde dehydrogenase" evidence="5">
    <location>
        <begin position="27"/>
        <end position="484"/>
    </location>
</feature>
<dbReference type="FunFam" id="3.40.605.10:FF:000005">
    <property type="entry name" value="Succinate-semialdehyde dehydrogenase I"/>
    <property type="match status" value="1"/>
</dbReference>
<evidence type="ECO:0000313" key="7">
    <source>
        <dbReference type="Proteomes" id="UP000186806"/>
    </source>
</evidence>
<sequence>MSFSGVLLMEGDEKALIREQAFVGGRWIDAPDNGRQAVSDPATEQVIGHVPELQSTHIEEAIDTASRAFMTWRGTSCVERADKLLAWYEGMHEHAEALARLMTLEQGKPLAEARGEVDYAASFLRWFAEEARRSTGETIPPEDPAFALGTTRQPVGVAAIITPWNFPLAMITRKVGAALAAGCTTLVNPASQTPFSALALAVLAERAGLTNGEFNVLTCAGKRFSDTVCTDDRVRALSFTGSTQVGRQLLRQSADTVKRTAMELGGNAPFIICDDVDLETAVDGAIAAKFQTSGQDCVAANRIFVHRSLYEDFIKRFAERMNAMGVGNGFDEDNEIGPLINRDAVDEAQALVDDARNKGARIIGRDQGEAPGSHFFMPTLVADFTTDMRVSVEEAFAPVATIRAFDDDDEVISAANDTIYGLASYVYTHDDARIRKFLRELEFGMVGVNTMDITGPHVPFGGVKQSGLGREGAHAGMEENLETQYYCIGPRPKR</sequence>
<dbReference type="InterPro" id="IPR029510">
    <property type="entry name" value="Ald_DH_CS_GLU"/>
</dbReference>
<dbReference type="AlphaFoldDB" id="A0A1Q8TBH9"/>
<dbReference type="CDD" id="cd07103">
    <property type="entry name" value="ALDH_F5_SSADH_GabD"/>
    <property type="match status" value="1"/>
</dbReference>